<organism evidence="2 3">
    <name type="scientific">Bacillus swezeyi</name>
    <dbReference type="NCBI Taxonomy" id="1925020"/>
    <lineage>
        <taxon>Bacteria</taxon>
        <taxon>Bacillati</taxon>
        <taxon>Bacillota</taxon>
        <taxon>Bacilli</taxon>
        <taxon>Bacillales</taxon>
        <taxon>Bacillaceae</taxon>
        <taxon>Bacillus</taxon>
    </lineage>
</organism>
<gene>
    <name evidence="2" type="ORF">BW143_14620</name>
</gene>
<evidence type="ECO:0000256" key="1">
    <source>
        <dbReference type="SAM" id="Phobius"/>
    </source>
</evidence>
<accession>A0A1R1RWS8</accession>
<evidence type="ECO:0000313" key="3">
    <source>
        <dbReference type="Proteomes" id="UP000187367"/>
    </source>
</evidence>
<comment type="caution">
    <text evidence="2">The sequence shown here is derived from an EMBL/GenBank/DDBJ whole genome shotgun (WGS) entry which is preliminary data.</text>
</comment>
<accession>A0A1R1QH12</accession>
<proteinExistence type="predicted"/>
<keyword evidence="3" id="KW-1185">Reference proteome</keyword>
<reference evidence="2 3" key="1">
    <citation type="submission" date="2017-01" db="EMBL/GenBank/DDBJ databases">
        <title>Bacillus phylogenomics.</title>
        <authorList>
            <person name="Dunlap C."/>
        </authorList>
    </citation>
    <scope>NUCLEOTIDE SEQUENCE [LARGE SCALE GENOMIC DNA]</scope>
    <source>
        <strain evidence="2 3">NRRL B-41282</strain>
    </source>
</reference>
<dbReference type="EMBL" id="MTJL01000029">
    <property type="protein sequence ID" value="OMI03246.1"/>
    <property type="molecule type" value="Genomic_DNA"/>
</dbReference>
<feature type="transmembrane region" description="Helical" evidence="1">
    <location>
        <begin position="44"/>
        <end position="61"/>
    </location>
</feature>
<keyword evidence="1" id="KW-1133">Transmembrane helix</keyword>
<evidence type="ECO:0000313" key="2">
    <source>
        <dbReference type="EMBL" id="OMI03246.1"/>
    </source>
</evidence>
<protein>
    <submittedName>
        <fullName evidence="2">Uncharacterized protein</fullName>
    </submittedName>
</protein>
<dbReference type="Proteomes" id="UP000187367">
    <property type="component" value="Unassembled WGS sequence"/>
</dbReference>
<keyword evidence="1" id="KW-0812">Transmembrane</keyword>
<dbReference type="AlphaFoldDB" id="A0A1R1RWS8"/>
<sequence length="64" mass="7887">MLNINQRGKSKMDLKKREIQKKYRDEIQKQKQAKEDEKHYTKEVIIVITMIVLFIYFFYTLQGF</sequence>
<keyword evidence="1" id="KW-0472">Membrane</keyword>
<name>A0A1R1RWS8_9BACI</name>